<gene>
    <name evidence="2" type="ORF">BJ085DRAFT_32469</name>
</gene>
<reference evidence="3" key="1">
    <citation type="journal article" date="2018" name="Nat. Microbiol.">
        <title>Leveraging single-cell genomics to expand the fungal tree of life.</title>
        <authorList>
            <person name="Ahrendt S.R."/>
            <person name="Quandt C.A."/>
            <person name="Ciobanu D."/>
            <person name="Clum A."/>
            <person name="Salamov A."/>
            <person name="Andreopoulos B."/>
            <person name="Cheng J.F."/>
            <person name="Woyke T."/>
            <person name="Pelin A."/>
            <person name="Henrissat B."/>
            <person name="Reynolds N.K."/>
            <person name="Benny G.L."/>
            <person name="Smith M.E."/>
            <person name="James T.Y."/>
            <person name="Grigoriev I.V."/>
        </authorList>
    </citation>
    <scope>NUCLEOTIDE SEQUENCE [LARGE SCALE GENOMIC DNA]</scope>
    <source>
        <strain evidence="3">RSA 468</strain>
    </source>
</reference>
<sequence>MPMLKHRDITRNRFGKFLATGQFAEVSLFHVLTTKRENRHHYVKLRSYSVPDLQRISFAEAMKAEFKPAKIGDSFGPTWSTHWFEVKVTIPEDWVNEEVEFRWDADCEGLLWSKDGVPIHGLITGKFPALGSE</sequence>
<dbReference type="InterPro" id="IPR054723">
    <property type="entry name" value="Ams1-like_N"/>
</dbReference>
<evidence type="ECO:0000313" key="2">
    <source>
        <dbReference type="EMBL" id="RKP33409.1"/>
    </source>
</evidence>
<evidence type="ECO:0000259" key="1">
    <source>
        <dbReference type="Pfam" id="PF22907"/>
    </source>
</evidence>
<dbReference type="Proteomes" id="UP000268162">
    <property type="component" value="Unassembled WGS sequence"/>
</dbReference>
<keyword evidence="3" id="KW-1185">Reference proteome</keyword>
<evidence type="ECO:0000313" key="3">
    <source>
        <dbReference type="Proteomes" id="UP000268162"/>
    </source>
</evidence>
<dbReference type="AlphaFoldDB" id="A0A4V1J3V8"/>
<feature type="domain" description="Alpha-mannosidase Ams1-like N-terminal" evidence="1">
    <location>
        <begin position="44"/>
        <end position="124"/>
    </location>
</feature>
<protein>
    <recommendedName>
        <fullName evidence="1">Alpha-mannosidase Ams1-like N-terminal domain-containing protein</fullName>
    </recommendedName>
</protein>
<dbReference type="PANTHER" id="PTHR46017:SF1">
    <property type="entry name" value="ALPHA-MANNOSIDASE 2C1"/>
    <property type="match status" value="1"/>
</dbReference>
<accession>A0A4V1J3V8</accession>
<dbReference type="EMBL" id="ML003918">
    <property type="protein sequence ID" value="RKP33409.1"/>
    <property type="molecule type" value="Genomic_DNA"/>
</dbReference>
<proteinExistence type="predicted"/>
<dbReference type="STRING" id="215637.A0A4V1J3V8"/>
<organism evidence="2 3">
    <name type="scientific">Dimargaris cristalligena</name>
    <dbReference type="NCBI Taxonomy" id="215637"/>
    <lineage>
        <taxon>Eukaryota</taxon>
        <taxon>Fungi</taxon>
        <taxon>Fungi incertae sedis</taxon>
        <taxon>Zoopagomycota</taxon>
        <taxon>Kickxellomycotina</taxon>
        <taxon>Dimargaritomycetes</taxon>
        <taxon>Dimargaritales</taxon>
        <taxon>Dimargaritaceae</taxon>
        <taxon>Dimargaris</taxon>
    </lineage>
</organism>
<dbReference type="GO" id="GO:0004559">
    <property type="term" value="F:alpha-mannosidase activity"/>
    <property type="evidence" value="ECO:0007669"/>
    <property type="project" value="TreeGrafter"/>
</dbReference>
<dbReference type="GO" id="GO:0009313">
    <property type="term" value="P:oligosaccharide catabolic process"/>
    <property type="evidence" value="ECO:0007669"/>
    <property type="project" value="TreeGrafter"/>
</dbReference>
<dbReference type="PANTHER" id="PTHR46017">
    <property type="entry name" value="ALPHA-MANNOSIDASE 2C1"/>
    <property type="match status" value="1"/>
</dbReference>
<name>A0A4V1J3V8_9FUNG</name>
<dbReference type="Pfam" id="PF22907">
    <property type="entry name" value="Ams1-like_1st"/>
    <property type="match status" value="1"/>
</dbReference>